<reference evidence="2 3" key="1">
    <citation type="submission" date="2023-07" db="EMBL/GenBank/DDBJ databases">
        <title>Sorghum-associated microbial communities from plants grown in Nebraska, USA.</title>
        <authorList>
            <person name="Schachtman D."/>
        </authorList>
    </citation>
    <scope>NUCLEOTIDE SEQUENCE [LARGE SCALE GENOMIC DNA]</scope>
    <source>
        <strain evidence="2 3">BE308</strain>
    </source>
</reference>
<protein>
    <submittedName>
        <fullName evidence="2">Uncharacterized protein</fullName>
    </submittedName>
</protein>
<gene>
    <name evidence="2" type="ORF">J2X15_000213</name>
</gene>
<accession>A0ABU1ZHE7</accession>
<evidence type="ECO:0000313" key="2">
    <source>
        <dbReference type="EMBL" id="MDR7304947.1"/>
    </source>
</evidence>
<feature type="transmembrane region" description="Helical" evidence="1">
    <location>
        <begin position="12"/>
        <end position="35"/>
    </location>
</feature>
<organism evidence="2 3">
    <name type="scientific">Rhodoferax saidenbachensis</name>
    <dbReference type="NCBI Taxonomy" id="1484693"/>
    <lineage>
        <taxon>Bacteria</taxon>
        <taxon>Pseudomonadati</taxon>
        <taxon>Pseudomonadota</taxon>
        <taxon>Betaproteobacteria</taxon>
        <taxon>Burkholderiales</taxon>
        <taxon>Comamonadaceae</taxon>
        <taxon>Rhodoferax</taxon>
    </lineage>
</organism>
<feature type="transmembrane region" description="Helical" evidence="1">
    <location>
        <begin position="68"/>
        <end position="89"/>
    </location>
</feature>
<dbReference type="RefSeq" id="WP_310338575.1">
    <property type="nucleotide sequence ID" value="NZ_JAVDXO010000001.1"/>
</dbReference>
<keyword evidence="1" id="KW-0472">Membrane</keyword>
<proteinExistence type="predicted"/>
<dbReference type="Proteomes" id="UP001268089">
    <property type="component" value="Unassembled WGS sequence"/>
</dbReference>
<feature type="transmembrane region" description="Helical" evidence="1">
    <location>
        <begin position="41"/>
        <end position="61"/>
    </location>
</feature>
<keyword evidence="1" id="KW-0812">Transmembrane</keyword>
<keyword evidence="3" id="KW-1185">Reference proteome</keyword>
<keyword evidence="1" id="KW-1133">Transmembrane helix</keyword>
<name>A0ABU1ZHE7_9BURK</name>
<sequence>MSSSAFSAKVFAVYLFLAGAVLITVPNLLLTLLQIPPTPDVWIRVVGLVAFMIGVYAWVAASHEFKPFLVASVYTRFIVFVAFTAFALAGLGSPMIILFGLADLAGGLWTYSALRADARWDGTL</sequence>
<dbReference type="EMBL" id="JAVDXO010000001">
    <property type="protein sequence ID" value="MDR7304947.1"/>
    <property type="molecule type" value="Genomic_DNA"/>
</dbReference>
<evidence type="ECO:0000256" key="1">
    <source>
        <dbReference type="SAM" id="Phobius"/>
    </source>
</evidence>
<comment type="caution">
    <text evidence="2">The sequence shown here is derived from an EMBL/GenBank/DDBJ whole genome shotgun (WGS) entry which is preliminary data.</text>
</comment>
<evidence type="ECO:0000313" key="3">
    <source>
        <dbReference type="Proteomes" id="UP001268089"/>
    </source>
</evidence>